<keyword evidence="2" id="KW-1185">Reference proteome</keyword>
<dbReference type="Proteomes" id="UP001500454">
    <property type="component" value="Unassembled WGS sequence"/>
</dbReference>
<evidence type="ECO:0000313" key="1">
    <source>
        <dbReference type="EMBL" id="GAA4375716.1"/>
    </source>
</evidence>
<reference evidence="2" key="1">
    <citation type="journal article" date="2019" name="Int. J. Syst. Evol. Microbiol.">
        <title>The Global Catalogue of Microorganisms (GCM) 10K type strain sequencing project: providing services to taxonomists for standard genome sequencing and annotation.</title>
        <authorList>
            <consortium name="The Broad Institute Genomics Platform"/>
            <consortium name="The Broad Institute Genome Sequencing Center for Infectious Disease"/>
            <person name="Wu L."/>
            <person name="Ma J."/>
        </authorList>
    </citation>
    <scope>NUCLEOTIDE SEQUENCE [LARGE SCALE GENOMIC DNA]</scope>
    <source>
        <strain evidence="2">JCM 17924</strain>
    </source>
</reference>
<sequence>MADLDRIQAAVKTGQEKLVYRGTTLEYSLLDFWRWSVSDMLSNATRGRFAEFIVAAAADIDMGRIRDEWSAFDLETPDGIKVEVKSAAYIQSWFQRALSKISFSTKAALYWDSATNIQSKTAGRSADVYVFCLLHHENKQTCDPLNLDQWEFYVLATHELNNYTRSQHSITLKSLQGLTKAVGYDKLGQEIIAKNALNPNA</sequence>
<accession>A0ABP8IVM6</accession>
<organism evidence="1 2">
    <name type="scientific">Hymenobacter koreensis</name>
    <dbReference type="NCBI Taxonomy" id="1084523"/>
    <lineage>
        <taxon>Bacteria</taxon>
        <taxon>Pseudomonadati</taxon>
        <taxon>Bacteroidota</taxon>
        <taxon>Cytophagia</taxon>
        <taxon>Cytophagales</taxon>
        <taxon>Hymenobacteraceae</taxon>
        <taxon>Hymenobacter</taxon>
    </lineage>
</organism>
<comment type="caution">
    <text evidence="1">The sequence shown here is derived from an EMBL/GenBank/DDBJ whole genome shotgun (WGS) entry which is preliminary data.</text>
</comment>
<protein>
    <recommendedName>
        <fullName evidence="3">Restriction endonuclease</fullName>
    </recommendedName>
</protein>
<name>A0ABP8IVM6_9BACT</name>
<proteinExistence type="predicted"/>
<gene>
    <name evidence="1" type="ORF">GCM10023186_08800</name>
</gene>
<evidence type="ECO:0000313" key="2">
    <source>
        <dbReference type="Proteomes" id="UP001500454"/>
    </source>
</evidence>
<dbReference type="RefSeq" id="WP_345221747.1">
    <property type="nucleotide sequence ID" value="NZ_BAABHA010000002.1"/>
</dbReference>
<dbReference type="EMBL" id="BAABHA010000002">
    <property type="protein sequence ID" value="GAA4375716.1"/>
    <property type="molecule type" value="Genomic_DNA"/>
</dbReference>
<evidence type="ECO:0008006" key="3">
    <source>
        <dbReference type="Google" id="ProtNLM"/>
    </source>
</evidence>